<keyword evidence="2" id="KW-0812">Transmembrane</keyword>
<sequence>MAQPASNSKATQLHTILKFSYILIKLFFIPVMAAVCVLVVVASILLKGLLHHLGQRKRSIGAMADNATKRQARRIASVAISLGHKRDLRLNSPLAQPNSDTEAGRLTFSPC</sequence>
<keyword evidence="2" id="KW-1133">Transmembrane helix</keyword>
<accession>A0A0E0QJQ8</accession>
<evidence type="ECO:0000256" key="2">
    <source>
        <dbReference type="SAM" id="Phobius"/>
    </source>
</evidence>
<evidence type="ECO:0000256" key="1">
    <source>
        <dbReference type="SAM" id="MobiDB-lite"/>
    </source>
</evidence>
<organism evidence="3 4">
    <name type="scientific">Oryza rufipogon</name>
    <name type="common">Brownbeard rice</name>
    <name type="synonym">Asian wild rice</name>
    <dbReference type="NCBI Taxonomy" id="4529"/>
    <lineage>
        <taxon>Eukaryota</taxon>
        <taxon>Viridiplantae</taxon>
        <taxon>Streptophyta</taxon>
        <taxon>Embryophyta</taxon>
        <taxon>Tracheophyta</taxon>
        <taxon>Spermatophyta</taxon>
        <taxon>Magnoliopsida</taxon>
        <taxon>Liliopsida</taxon>
        <taxon>Poales</taxon>
        <taxon>Poaceae</taxon>
        <taxon>BOP clade</taxon>
        <taxon>Oryzoideae</taxon>
        <taxon>Oryzeae</taxon>
        <taxon>Oryzinae</taxon>
        <taxon>Oryza</taxon>
    </lineage>
</organism>
<evidence type="ECO:0000313" key="3">
    <source>
        <dbReference type="EnsemblPlants" id="ORUFI08G18520.1"/>
    </source>
</evidence>
<name>A0A0E0QJQ8_ORYRU</name>
<reference evidence="3" key="2">
    <citation type="submission" date="2015-06" db="UniProtKB">
        <authorList>
            <consortium name="EnsemblPlants"/>
        </authorList>
    </citation>
    <scope>IDENTIFICATION</scope>
</reference>
<proteinExistence type="predicted"/>
<dbReference type="Proteomes" id="UP000008022">
    <property type="component" value="Unassembled WGS sequence"/>
</dbReference>
<reference evidence="4" key="1">
    <citation type="submission" date="2013-06" db="EMBL/GenBank/DDBJ databases">
        <authorList>
            <person name="Zhao Q."/>
        </authorList>
    </citation>
    <scope>NUCLEOTIDE SEQUENCE</scope>
    <source>
        <strain evidence="4">cv. W1943</strain>
    </source>
</reference>
<evidence type="ECO:0000313" key="4">
    <source>
        <dbReference type="Proteomes" id="UP000008022"/>
    </source>
</evidence>
<dbReference type="EnsemblPlants" id="ORUFI08G18520.1">
    <property type="protein sequence ID" value="ORUFI08G18520.1"/>
    <property type="gene ID" value="ORUFI08G18520"/>
</dbReference>
<feature type="transmembrane region" description="Helical" evidence="2">
    <location>
        <begin position="27"/>
        <end position="50"/>
    </location>
</feature>
<dbReference type="AlphaFoldDB" id="A0A0E0QJQ8"/>
<keyword evidence="2" id="KW-0472">Membrane</keyword>
<dbReference type="HOGENOM" id="CLU_2162577_0_0_1"/>
<dbReference type="Gramene" id="ORUFI08G18520.1">
    <property type="protein sequence ID" value="ORUFI08G18520.1"/>
    <property type="gene ID" value="ORUFI08G18520"/>
</dbReference>
<feature type="region of interest" description="Disordered" evidence="1">
    <location>
        <begin position="90"/>
        <end position="111"/>
    </location>
</feature>
<protein>
    <submittedName>
        <fullName evidence="3">Uncharacterized protein</fullName>
    </submittedName>
</protein>
<keyword evidence="4" id="KW-1185">Reference proteome</keyword>